<dbReference type="Pfam" id="PF06259">
    <property type="entry name" value="Abhydrolase_8"/>
    <property type="match status" value="1"/>
</dbReference>
<dbReference type="EMBL" id="JAVFCB010000013">
    <property type="protein sequence ID" value="MDQ4215633.1"/>
    <property type="molecule type" value="Genomic_DNA"/>
</dbReference>
<proteinExistence type="predicted"/>
<evidence type="ECO:0000259" key="1">
    <source>
        <dbReference type="Pfam" id="PF06259"/>
    </source>
</evidence>
<evidence type="ECO:0000313" key="2">
    <source>
        <dbReference type="EMBL" id="MDQ4215633.1"/>
    </source>
</evidence>
<gene>
    <name evidence="2" type="ORF">RBR11_17090</name>
</gene>
<dbReference type="InterPro" id="IPR010427">
    <property type="entry name" value="DUF1023"/>
</dbReference>
<name>A0ABU0XKG4_9MICO</name>
<evidence type="ECO:0000313" key="3">
    <source>
        <dbReference type="Proteomes" id="UP001230289"/>
    </source>
</evidence>
<feature type="domain" description="DUF1023" evidence="1">
    <location>
        <begin position="48"/>
        <end position="187"/>
    </location>
</feature>
<protein>
    <submittedName>
        <fullName evidence="2">Alpha/beta hydrolase</fullName>
    </submittedName>
</protein>
<organism evidence="2 3">
    <name type="scientific">Microbacterium capsulatum</name>
    <dbReference type="NCBI Taxonomy" id="3041921"/>
    <lineage>
        <taxon>Bacteria</taxon>
        <taxon>Bacillati</taxon>
        <taxon>Actinomycetota</taxon>
        <taxon>Actinomycetes</taxon>
        <taxon>Micrococcales</taxon>
        <taxon>Microbacteriaceae</taxon>
        <taxon>Microbacterium</taxon>
    </lineage>
</organism>
<comment type="caution">
    <text evidence="2">The sequence shown here is derived from an EMBL/GenBank/DDBJ whole genome shotgun (WGS) entry which is preliminary data.</text>
</comment>
<dbReference type="GO" id="GO:0016787">
    <property type="term" value="F:hydrolase activity"/>
    <property type="evidence" value="ECO:0007669"/>
    <property type="project" value="UniProtKB-KW"/>
</dbReference>
<reference evidence="2 3" key="1">
    <citation type="submission" date="2023-08" db="EMBL/GenBank/DDBJ databases">
        <title>Microbacterium sp. nov., isolated from a waste landfill.</title>
        <authorList>
            <person name="Wen W."/>
        </authorList>
    </citation>
    <scope>NUCLEOTIDE SEQUENCE [LARGE SCALE GENOMIC DNA]</scope>
    <source>
        <strain evidence="2 3">ASV81</strain>
    </source>
</reference>
<keyword evidence="3" id="KW-1185">Reference proteome</keyword>
<accession>A0ABU0XKG4</accession>
<dbReference type="Proteomes" id="UP001230289">
    <property type="component" value="Unassembled WGS sequence"/>
</dbReference>
<dbReference type="RefSeq" id="WP_308490585.1">
    <property type="nucleotide sequence ID" value="NZ_JAVFCB010000013.1"/>
</dbReference>
<keyword evidence="2" id="KW-0378">Hydrolase</keyword>
<sequence length="297" mass="31080">MVDPLAEALADPTLSDEARQKLRNVQGVLRADPQARLLSLFFEGEEPRASVAFGDFDAADVIAVVLHGIDTDLDDFPSWAAVARRLCADTIRAAALHGGSPRIATVAWFGYDSGTHLSALATKHATVGAARLAGDLVRMRHRHPRARIALLAYSYSSTLFGELVLMEGAGPVSVAFSIASAGMTHMAADAVAEGIADGSFAFYVTESSTDTTAPLGRLGPHPVDPRDIAGAILYGSDGGPVPGLDSPGKATEGHASRSGVDEHGVLHRGYFDPQAQAYLFAVEHLAGLAVQPAPHGR</sequence>